<proteinExistence type="predicted"/>
<organism evidence="1 2">
    <name type="scientific">Aureobasidium melanogenum</name>
    <name type="common">Aureobasidium pullulans var. melanogenum</name>
    <dbReference type="NCBI Taxonomy" id="46634"/>
    <lineage>
        <taxon>Eukaryota</taxon>
        <taxon>Fungi</taxon>
        <taxon>Dikarya</taxon>
        <taxon>Ascomycota</taxon>
        <taxon>Pezizomycotina</taxon>
        <taxon>Dothideomycetes</taxon>
        <taxon>Dothideomycetidae</taxon>
        <taxon>Dothideales</taxon>
        <taxon>Saccotheciaceae</taxon>
        <taxon>Aureobasidium</taxon>
    </lineage>
</organism>
<protein>
    <submittedName>
        <fullName evidence="1">Uncharacterized protein</fullName>
    </submittedName>
</protein>
<dbReference type="Proteomes" id="UP000767238">
    <property type="component" value="Unassembled WGS sequence"/>
</dbReference>
<comment type="caution">
    <text evidence="1">The sequence shown here is derived from an EMBL/GenBank/DDBJ whole genome shotgun (WGS) entry which is preliminary data.</text>
</comment>
<reference evidence="1" key="1">
    <citation type="journal article" date="2021" name="J Fungi (Basel)">
        <title>Virulence traits and population genomics of the black yeast Aureobasidium melanogenum.</title>
        <authorList>
            <person name="Cernosa A."/>
            <person name="Sun X."/>
            <person name="Gostincar C."/>
            <person name="Fang C."/>
            <person name="Gunde-Cimerman N."/>
            <person name="Song Z."/>
        </authorList>
    </citation>
    <scope>NUCLEOTIDE SEQUENCE</scope>
    <source>
        <strain evidence="1">EXF-8016</strain>
    </source>
</reference>
<evidence type="ECO:0000313" key="2">
    <source>
        <dbReference type="Proteomes" id="UP000767238"/>
    </source>
</evidence>
<name>A0A9P8KA93_AURME</name>
<feature type="non-terminal residue" evidence="1">
    <location>
        <position position="89"/>
    </location>
</feature>
<dbReference type="EMBL" id="JAHFYH010000001">
    <property type="protein sequence ID" value="KAH0237711.1"/>
    <property type="molecule type" value="Genomic_DNA"/>
</dbReference>
<evidence type="ECO:0000313" key="1">
    <source>
        <dbReference type="EMBL" id="KAH0237711.1"/>
    </source>
</evidence>
<reference evidence="1" key="2">
    <citation type="submission" date="2021-08" db="EMBL/GenBank/DDBJ databases">
        <authorList>
            <person name="Gostincar C."/>
            <person name="Sun X."/>
            <person name="Song Z."/>
            <person name="Gunde-Cimerman N."/>
        </authorList>
    </citation>
    <scope>NUCLEOTIDE SEQUENCE</scope>
    <source>
        <strain evidence="1">EXF-8016</strain>
    </source>
</reference>
<sequence>LVEEQDRRELPGWAWESLGGLGSELAEERVDFACVQYLIVEEQQELHEQESYQDHWESHQGDAELHEEPLWGSRSCPRCWVGSAGFVED</sequence>
<feature type="non-terminal residue" evidence="1">
    <location>
        <position position="1"/>
    </location>
</feature>
<dbReference type="AlphaFoldDB" id="A0A9P8KA93"/>
<gene>
    <name evidence="1" type="ORF">KCV03_g347</name>
</gene>
<accession>A0A9P8KA93</accession>